<dbReference type="PANTHER" id="PTHR10578">
    <property type="entry name" value="S -2-HYDROXY-ACID OXIDASE-RELATED"/>
    <property type="match status" value="1"/>
</dbReference>
<feature type="binding site" evidence="7">
    <location>
        <position position="126"/>
    </location>
    <ligand>
        <name>glyoxylate</name>
        <dbReference type="ChEBI" id="CHEBI:36655"/>
    </ligand>
</feature>
<dbReference type="Gene3D" id="3.20.20.70">
    <property type="entry name" value="Aldolase class I"/>
    <property type="match status" value="1"/>
</dbReference>
<evidence type="ECO:0000256" key="6">
    <source>
        <dbReference type="PIRSR" id="PIRSR000138-1"/>
    </source>
</evidence>
<dbReference type="GO" id="GO:0010181">
    <property type="term" value="F:FMN binding"/>
    <property type="evidence" value="ECO:0007669"/>
    <property type="project" value="InterPro"/>
</dbReference>
<dbReference type="InterPro" id="IPR008259">
    <property type="entry name" value="FMN_hydac_DH_AS"/>
</dbReference>
<dbReference type="CDD" id="cd02809">
    <property type="entry name" value="alpha_hydroxyacid_oxid_FMN"/>
    <property type="match status" value="1"/>
</dbReference>
<evidence type="ECO:0000256" key="4">
    <source>
        <dbReference type="ARBA" id="ARBA00023002"/>
    </source>
</evidence>
<dbReference type="PANTHER" id="PTHR10578:SF107">
    <property type="entry name" value="2-HYDROXYACID OXIDASE 1"/>
    <property type="match status" value="1"/>
</dbReference>
<dbReference type="PIRSF" id="PIRSF000138">
    <property type="entry name" value="Al-hdrx_acd_dh"/>
    <property type="match status" value="1"/>
</dbReference>
<dbReference type="InterPro" id="IPR000262">
    <property type="entry name" value="FMN-dep_DH"/>
</dbReference>
<feature type="binding site" evidence="7">
    <location>
        <position position="161"/>
    </location>
    <ligand>
        <name>glyoxylate</name>
        <dbReference type="ChEBI" id="CHEBI:36655"/>
    </ligand>
</feature>
<keyword evidence="3 7" id="KW-0288">FMN</keyword>
<reference evidence="9 12" key="2">
    <citation type="submission" date="2020-08" db="EMBL/GenBank/DDBJ databases">
        <title>Sequencing the genomes of 1000 actinobacteria strains.</title>
        <authorList>
            <person name="Klenk H.-P."/>
        </authorList>
    </citation>
    <scope>NUCLEOTIDE SEQUENCE [LARGE SCALE GENOMIC DNA]</scope>
    <source>
        <strain evidence="9 12">DSM 15626</strain>
    </source>
</reference>
<feature type="binding site" evidence="7">
    <location>
        <begin position="306"/>
        <end position="307"/>
    </location>
    <ligand>
        <name>FMN</name>
        <dbReference type="ChEBI" id="CHEBI:58210"/>
    </ligand>
</feature>
<feature type="binding site" evidence="7">
    <location>
        <begin position="283"/>
        <end position="287"/>
    </location>
    <ligand>
        <name>FMN</name>
        <dbReference type="ChEBI" id="CHEBI:58210"/>
    </ligand>
</feature>
<dbReference type="RefSeq" id="WP_171674796.1">
    <property type="nucleotide sequence ID" value="NZ_BAAAGT010000006.1"/>
</dbReference>
<dbReference type="InterPro" id="IPR013785">
    <property type="entry name" value="Aldolase_TIM"/>
</dbReference>
<dbReference type="InterPro" id="IPR012133">
    <property type="entry name" value="Alpha-hydoxy_acid_DH_FMN"/>
</dbReference>
<comment type="similarity">
    <text evidence="5">Belongs to the FMN-dependent alpha-hydroxy acid dehydrogenase family.</text>
</comment>
<dbReference type="GO" id="GO:0016614">
    <property type="term" value="F:oxidoreductase activity, acting on CH-OH group of donors"/>
    <property type="evidence" value="ECO:0007669"/>
    <property type="project" value="UniProtKB-ARBA"/>
</dbReference>
<keyword evidence="4 9" id="KW-0560">Oxidoreductase</keyword>
<protein>
    <submittedName>
        <fullName evidence="9">4-hydroxymandelate oxidase</fullName>
        <ecNumber evidence="9">1.1.3.46</ecNumber>
    </submittedName>
    <submittedName>
        <fullName evidence="10">Alpha-hydroxy-acid oxidizing protein</fullName>
    </submittedName>
</protein>
<evidence type="ECO:0000256" key="3">
    <source>
        <dbReference type="ARBA" id="ARBA00022643"/>
    </source>
</evidence>
<gene>
    <name evidence="9" type="ORF">HNR71_000226</name>
    <name evidence="10" type="ORF">HPO96_18765</name>
</gene>
<feature type="domain" description="FMN hydroxy acid dehydrogenase" evidence="8">
    <location>
        <begin position="1"/>
        <end position="352"/>
    </location>
</feature>
<evidence type="ECO:0000256" key="1">
    <source>
        <dbReference type="ARBA" id="ARBA00001917"/>
    </source>
</evidence>
<evidence type="ECO:0000313" key="10">
    <source>
        <dbReference type="EMBL" id="NOL42293.1"/>
    </source>
</evidence>
<dbReference type="PROSITE" id="PS00557">
    <property type="entry name" value="FMN_HYDROXY_ACID_DH_1"/>
    <property type="match status" value="1"/>
</dbReference>
<evidence type="ECO:0000259" key="8">
    <source>
        <dbReference type="PROSITE" id="PS51349"/>
    </source>
</evidence>
<accession>A0A7Y4L0X2</accession>
<dbReference type="EMBL" id="JACHKF010000001">
    <property type="protein sequence ID" value="MBB6564589.1"/>
    <property type="molecule type" value="Genomic_DNA"/>
</dbReference>
<feature type="binding site" evidence="7">
    <location>
        <position position="152"/>
    </location>
    <ligand>
        <name>FMN</name>
        <dbReference type="ChEBI" id="CHEBI:58210"/>
    </ligand>
</feature>
<feature type="binding site" evidence="7">
    <location>
        <begin position="76"/>
        <end position="78"/>
    </location>
    <ligand>
        <name>FMN</name>
        <dbReference type="ChEBI" id="CHEBI:58210"/>
    </ligand>
</feature>
<dbReference type="InterPro" id="IPR037396">
    <property type="entry name" value="FMN_HAD"/>
</dbReference>
<dbReference type="Proteomes" id="UP000534306">
    <property type="component" value="Unassembled WGS sequence"/>
</dbReference>
<name>A0A7Y4L0X2_9ACTN</name>
<feature type="binding site" evidence="7">
    <location>
        <position position="105"/>
    </location>
    <ligand>
        <name>FMN</name>
        <dbReference type="ChEBI" id="CHEBI:58210"/>
    </ligand>
</feature>
<evidence type="ECO:0000313" key="12">
    <source>
        <dbReference type="Proteomes" id="UP000553957"/>
    </source>
</evidence>
<evidence type="ECO:0000313" key="9">
    <source>
        <dbReference type="EMBL" id="MBB6564589.1"/>
    </source>
</evidence>
<feature type="binding site" evidence="7">
    <location>
        <position position="228"/>
    </location>
    <ligand>
        <name>FMN</name>
        <dbReference type="ChEBI" id="CHEBI:58210"/>
    </ligand>
</feature>
<dbReference type="EC" id="1.1.3.46" evidence="9"/>
<dbReference type="AlphaFoldDB" id="A0A7Y4L0X2"/>
<evidence type="ECO:0000256" key="7">
    <source>
        <dbReference type="PIRSR" id="PIRSR000138-2"/>
    </source>
</evidence>
<dbReference type="EMBL" id="JABJRC010000004">
    <property type="protein sequence ID" value="NOL42293.1"/>
    <property type="molecule type" value="Genomic_DNA"/>
</dbReference>
<evidence type="ECO:0000256" key="2">
    <source>
        <dbReference type="ARBA" id="ARBA00022630"/>
    </source>
</evidence>
<dbReference type="Pfam" id="PF01070">
    <property type="entry name" value="FMN_dh"/>
    <property type="match status" value="1"/>
</dbReference>
<feature type="binding site" evidence="7">
    <location>
        <position position="124"/>
    </location>
    <ligand>
        <name>FMN</name>
        <dbReference type="ChEBI" id="CHEBI:58210"/>
    </ligand>
</feature>
<organism evidence="10 11">
    <name type="scientific">Kribbella sandramycini</name>
    <dbReference type="NCBI Taxonomy" id="60450"/>
    <lineage>
        <taxon>Bacteria</taxon>
        <taxon>Bacillati</taxon>
        <taxon>Actinomycetota</taxon>
        <taxon>Actinomycetes</taxon>
        <taxon>Propionibacteriales</taxon>
        <taxon>Kribbellaceae</taxon>
        <taxon>Kribbella</taxon>
    </lineage>
</organism>
<reference evidence="10 11" key="1">
    <citation type="submission" date="2020-05" db="EMBL/GenBank/DDBJ databases">
        <title>Genome sequence of Kribbella sandramycini ATCC 39419.</title>
        <authorList>
            <person name="Maclea K.S."/>
            <person name="Fair J.L."/>
        </authorList>
    </citation>
    <scope>NUCLEOTIDE SEQUENCE [LARGE SCALE GENOMIC DNA]</scope>
    <source>
        <strain evidence="10 11">ATCC 39419</strain>
    </source>
</reference>
<feature type="active site" description="Proton acceptor" evidence="6">
    <location>
        <position position="252"/>
    </location>
</feature>
<proteinExistence type="inferred from homology"/>
<keyword evidence="11" id="KW-1185">Reference proteome</keyword>
<feature type="binding site" evidence="7">
    <location>
        <position position="252"/>
    </location>
    <ligand>
        <name>glyoxylate</name>
        <dbReference type="ChEBI" id="CHEBI:36655"/>
    </ligand>
</feature>
<comment type="cofactor">
    <cofactor evidence="1">
        <name>FMN</name>
        <dbReference type="ChEBI" id="CHEBI:58210"/>
    </cofactor>
</comment>
<sequence>MPETLAGYEPAAAAVLPAAVRDFVAGGSGAELTLHRNRAALDAITVTPRILGAVDQPKTTTKLLRTPCALPLAVAPMAYQKLLHPEGELLLAAAAAAAGVPYVISTLSSTPLEKIAAAAPSWFQLYWLRDRNLVGALIDRATEAGCHALMVTVDVPIMGQRLRDVRNGFALPPEVIAANLVDKYTEAHKTPGTGSAIAAHTALAFDPAFSWRDLEWIRRRTDLPLVLKGILDPRDALTALDAGADGLVVSNHGGRQFDGAPAAIDALSSVIDAVGNEMTVLLDSGIRSGADIVKALARGAHGVLVGRPLLWALALGVPADALTTLGRELRDAMLLAGCADLTAVADLITGRD</sequence>
<dbReference type="PROSITE" id="PS51349">
    <property type="entry name" value="FMN_HYDROXY_ACID_DH_2"/>
    <property type="match status" value="1"/>
</dbReference>
<evidence type="ECO:0000256" key="5">
    <source>
        <dbReference type="ARBA" id="ARBA00024042"/>
    </source>
</evidence>
<feature type="binding site" evidence="7">
    <location>
        <position position="255"/>
    </location>
    <ligand>
        <name>glyoxylate</name>
        <dbReference type="ChEBI" id="CHEBI:36655"/>
    </ligand>
</feature>
<evidence type="ECO:0000313" key="11">
    <source>
        <dbReference type="Proteomes" id="UP000534306"/>
    </source>
</evidence>
<comment type="caution">
    <text evidence="10">The sequence shown here is derived from an EMBL/GenBank/DDBJ whole genome shotgun (WGS) entry which is preliminary data.</text>
</comment>
<feature type="binding site" evidence="7">
    <location>
        <position position="250"/>
    </location>
    <ligand>
        <name>FMN</name>
        <dbReference type="ChEBI" id="CHEBI:58210"/>
    </ligand>
</feature>
<dbReference type="FunFam" id="3.20.20.70:FF:000029">
    <property type="entry name" value="L-lactate dehydrogenase"/>
    <property type="match status" value="1"/>
</dbReference>
<dbReference type="SUPFAM" id="SSF51395">
    <property type="entry name" value="FMN-linked oxidoreductases"/>
    <property type="match status" value="1"/>
</dbReference>
<keyword evidence="2 7" id="KW-0285">Flavoprotein</keyword>
<dbReference type="Proteomes" id="UP000553957">
    <property type="component" value="Unassembled WGS sequence"/>
</dbReference>